<dbReference type="GO" id="GO:0006275">
    <property type="term" value="P:regulation of DNA replication"/>
    <property type="evidence" value="ECO:0007669"/>
    <property type="project" value="InterPro"/>
</dbReference>
<dbReference type="CDD" id="cd06571">
    <property type="entry name" value="Bac_DnaA_C"/>
    <property type="match status" value="1"/>
</dbReference>
<name>A9D3T3_HOEPD</name>
<gene>
    <name evidence="3" type="ORF">HPDFL43_04775</name>
</gene>
<dbReference type="eggNOG" id="COG0593">
    <property type="taxonomic scope" value="Bacteria"/>
</dbReference>
<dbReference type="OrthoDB" id="8480222at2"/>
<reference evidence="3 4" key="1">
    <citation type="submission" date="2007-10" db="EMBL/GenBank/DDBJ databases">
        <authorList>
            <person name="Wagner-Dobler I."/>
            <person name="Ferriera S."/>
            <person name="Johnson J."/>
            <person name="Kravitz S."/>
            <person name="Beeson K."/>
            <person name="Sutton G."/>
            <person name="Rogers Y.-H."/>
            <person name="Friedman R."/>
            <person name="Frazier M."/>
            <person name="Venter J.C."/>
        </authorList>
    </citation>
    <scope>NUCLEOTIDE SEQUENCE [LARGE SCALE GENOMIC DNA]</scope>
    <source>
        <strain evidence="3 4">DFL-43</strain>
    </source>
</reference>
<dbReference type="AlphaFoldDB" id="A9D3T3"/>
<dbReference type="GO" id="GO:0006270">
    <property type="term" value="P:DNA replication initiation"/>
    <property type="evidence" value="ECO:0007669"/>
    <property type="project" value="InterPro"/>
</dbReference>
<proteinExistence type="predicted"/>
<reference evidence="3 4" key="2">
    <citation type="submission" date="2012-06" db="EMBL/GenBank/DDBJ databases">
        <authorList>
            <person name="Fiebig A."/>
        </authorList>
    </citation>
    <scope>NUCLEOTIDE SEQUENCE [LARGE SCALE GENOMIC DNA]</scope>
    <source>
        <strain evidence="3 4">DFL-43</strain>
    </source>
</reference>
<evidence type="ECO:0000256" key="1">
    <source>
        <dbReference type="SAM" id="MobiDB-lite"/>
    </source>
</evidence>
<dbReference type="GO" id="GO:0005524">
    <property type="term" value="F:ATP binding"/>
    <property type="evidence" value="ECO:0007669"/>
    <property type="project" value="InterPro"/>
</dbReference>
<dbReference type="STRING" id="411684.HPDFL43_04775"/>
<dbReference type="GO" id="GO:0043565">
    <property type="term" value="F:sequence-specific DNA binding"/>
    <property type="evidence" value="ECO:0007669"/>
    <property type="project" value="InterPro"/>
</dbReference>
<dbReference type="Pfam" id="PF08299">
    <property type="entry name" value="Bac_DnaA_C"/>
    <property type="match status" value="1"/>
</dbReference>
<dbReference type="InterPro" id="IPR010921">
    <property type="entry name" value="Trp_repressor/repl_initiator"/>
</dbReference>
<organism evidence="3 4">
    <name type="scientific">Hoeflea phototrophica (strain DSM 17068 / NCIMB 14078 / DFL-43)</name>
    <dbReference type="NCBI Taxonomy" id="411684"/>
    <lineage>
        <taxon>Bacteria</taxon>
        <taxon>Pseudomonadati</taxon>
        <taxon>Pseudomonadota</taxon>
        <taxon>Alphaproteobacteria</taxon>
        <taxon>Hyphomicrobiales</taxon>
        <taxon>Rhizobiaceae</taxon>
        <taxon>Hoeflea</taxon>
    </lineage>
</organism>
<sequence length="213" mass="23277">MAKHTRKSAGPRFEPVGASRLTRASRTEWRAPPAIRNHGVDGAAGFAQWRDVATAVFIGSQAGVASQDSGSPGAQRQPAPQGLSEPALGDIFAYAGPAAGWANAIDVLRCRVVLRLVTELFDAALERELANGVARRRPRCHMRQIAMYLSHVVLSVPYRTIARAFGRDRTTVVHACAVVEDRRDDPGYDRFVERCERCVNAIFAPFGGSHEER</sequence>
<dbReference type="InterPro" id="IPR013159">
    <property type="entry name" value="DnaA_C"/>
</dbReference>
<dbReference type="Proteomes" id="UP000004291">
    <property type="component" value="Chromosome"/>
</dbReference>
<dbReference type="SMART" id="SM00760">
    <property type="entry name" value="Bac_DnaA_C"/>
    <property type="match status" value="1"/>
</dbReference>
<feature type="domain" description="Chromosomal replication initiator DnaA C-terminal" evidence="2">
    <location>
        <begin position="109"/>
        <end position="179"/>
    </location>
</feature>
<dbReference type="EMBL" id="ABIA03000002">
    <property type="protein sequence ID" value="EDQ33738.1"/>
    <property type="molecule type" value="Genomic_DNA"/>
</dbReference>
<keyword evidence="4" id="KW-1185">Reference proteome</keyword>
<evidence type="ECO:0000313" key="3">
    <source>
        <dbReference type="EMBL" id="EDQ33738.1"/>
    </source>
</evidence>
<comment type="caution">
    <text evidence="3">The sequence shown here is derived from an EMBL/GenBank/DDBJ whole genome shotgun (WGS) entry which is preliminary data.</text>
</comment>
<feature type="region of interest" description="Disordered" evidence="1">
    <location>
        <begin position="1"/>
        <end position="34"/>
    </location>
</feature>
<dbReference type="Gene3D" id="1.10.1750.10">
    <property type="match status" value="1"/>
</dbReference>
<evidence type="ECO:0000259" key="2">
    <source>
        <dbReference type="SMART" id="SM00760"/>
    </source>
</evidence>
<dbReference type="HOGENOM" id="CLU_1292921_0_0_5"/>
<dbReference type="RefSeq" id="WP_007196744.1">
    <property type="nucleotide sequence ID" value="NZ_CM002917.1"/>
</dbReference>
<accession>A9D3T3</accession>
<dbReference type="SUPFAM" id="SSF48295">
    <property type="entry name" value="TrpR-like"/>
    <property type="match status" value="1"/>
</dbReference>
<protein>
    <submittedName>
        <fullName evidence="3">ATPase involved in DNA replication initiation</fullName>
    </submittedName>
</protein>
<evidence type="ECO:0000313" key="4">
    <source>
        <dbReference type="Proteomes" id="UP000004291"/>
    </source>
</evidence>